<dbReference type="InterPro" id="IPR023635">
    <property type="entry name" value="Peptide_deformylase"/>
</dbReference>
<dbReference type="AlphaFoldDB" id="D6SQG1"/>
<dbReference type="EC" id="3.5.1.88" evidence="2"/>
<organism evidence="3 4">
    <name type="scientific">Desulfonatronospira thiodismutans ASO3-1</name>
    <dbReference type="NCBI Taxonomy" id="555779"/>
    <lineage>
        <taxon>Bacteria</taxon>
        <taxon>Pseudomonadati</taxon>
        <taxon>Thermodesulfobacteriota</taxon>
        <taxon>Desulfovibrionia</taxon>
        <taxon>Desulfovibrionales</taxon>
        <taxon>Desulfonatronovibrionaceae</taxon>
        <taxon>Desulfonatronospira</taxon>
    </lineage>
</organism>
<evidence type="ECO:0000313" key="3">
    <source>
        <dbReference type="EMBL" id="EFI34987.1"/>
    </source>
</evidence>
<dbReference type="eggNOG" id="COG0242">
    <property type="taxonomic scope" value="Bacteria"/>
</dbReference>
<dbReference type="NCBIfam" id="NF001159">
    <property type="entry name" value="PRK00150.1-3"/>
    <property type="match status" value="1"/>
</dbReference>
<feature type="binding site" evidence="2">
    <location>
        <position position="138"/>
    </location>
    <ligand>
        <name>Fe cation</name>
        <dbReference type="ChEBI" id="CHEBI:24875"/>
    </ligand>
</feature>
<dbReference type="Proteomes" id="UP000005496">
    <property type="component" value="Unassembled WGS sequence"/>
</dbReference>
<comment type="function">
    <text evidence="2">Removes the formyl group from the N-terminal Met of newly synthesized proteins. Requires at least a dipeptide for an efficient rate of reaction. N-terminal L-methionine is a prerequisite for activity but the enzyme has broad specificity at other positions.</text>
</comment>
<dbReference type="InterPro" id="IPR036821">
    <property type="entry name" value="Peptide_deformylase_sf"/>
</dbReference>
<feature type="binding site" evidence="2">
    <location>
        <position position="92"/>
    </location>
    <ligand>
        <name>Fe cation</name>
        <dbReference type="ChEBI" id="CHEBI:24875"/>
    </ligand>
</feature>
<gene>
    <name evidence="2" type="primary">def</name>
    <name evidence="3" type="ORF">Dthio_PD2379</name>
</gene>
<dbReference type="GO" id="GO:0006412">
    <property type="term" value="P:translation"/>
    <property type="evidence" value="ECO:0007669"/>
    <property type="project" value="UniProtKB-UniRule"/>
</dbReference>
<comment type="similarity">
    <text evidence="1 2">Belongs to the polypeptide deformylase family.</text>
</comment>
<sequence length="169" mass="19475">MSRKIHTYPDKILTQKARPVEKIDDYIIDLSRDMARLMYEHRGIGLAAPQVGESLRVVTVDLSGPDNQEDLFTYINPEIIASEDETTTEEGCLSVAGYQTRVCRARKVKVRALNLQGEEVIHEGEDLWAVCLQHEIDHLNGILFIDHISRLKRAMYDKKVKKWLENKKE</sequence>
<dbReference type="OrthoDB" id="9804313at2"/>
<protein>
    <recommendedName>
        <fullName evidence="2">Peptide deformylase</fullName>
        <shortName evidence="2">PDF</shortName>
        <ecNumber evidence="2">3.5.1.88</ecNumber>
    </recommendedName>
    <alternativeName>
        <fullName evidence="2">Polypeptide deformylase</fullName>
    </alternativeName>
</protein>
<name>D6SQG1_9BACT</name>
<dbReference type="GO" id="GO:0042586">
    <property type="term" value="F:peptide deformylase activity"/>
    <property type="evidence" value="ECO:0007669"/>
    <property type="project" value="UniProtKB-UniRule"/>
</dbReference>
<dbReference type="RefSeq" id="WP_008870301.1">
    <property type="nucleotide sequence ID" value="NZ_ACJN02000002.1"/>
</dbReference>
<accession>D6SQG1</accession>
<proteinExistence type="inferred from homology"/>
<dbReference type="GO" id="GO:0046872">
    <property type="term" value="F:metal ion binding"/>
    <property type="evidence" value="ECO:0007669"/>
    <property type="project" value="UniProtKB-KW"/>
</dbReference>
<dbReference type="PANTHER" id="PTHR10458:SF22">
    <property type="entry name" value="PEPTIDE DEFORMYLASE"/>
    <property type="match status" value="1"/>
</dbReference>
<dbReference type="PRINTS" id="PR01576">
    <property type="entry name" value="PDEFORMYLASE"/>
</dbReference>
<feature type="active site" evidence="2">
    <location>
        <position position="135"/>
    </location>
</feature>
<keyword evidence="4" id="KW-1185">Reference proteome</keyword>
<comment type="caution">
    <text evidence="3">The sequence shown here is derived from an EMBL/GenBank/DDBJ whole genome shotgun (WGS) entry which is preliminary data.</text>
</comment>
<dbReference type="PIRSF" id="PIRSF004749">
    <property type="entry name" value="Pep_def"/>
    <property type="match status" value="1"/>
</dbReference>
<evidence type="ECO:0000313" key="4">
    <source>
        <dbReference type="Proteomes" id="UP000005496"/>
    </source>
</evidence>
<dbReference type="EMBL" id="ACJN02000002">
    <property type="protein sequence ID" value="EFI34987.1"/>
    <property type="molecule type" value="Genomic_DNA"/>
</dbReference>
<keyword evidence="2" id="KW-0479">Metal-binding</keyword>
<keyword evidence="2" id="KW-0648">Protein biosynthesis</keyword>
<dbReference type="CDD" id="cd00487">
    <property type="entry name" value="Pep_deformylase"/>
    <property type="match status" value="1"/>
</dbReference>
<comment type="catalytic activity">
    <reaction evidence="2">
        <text>N-terminal N-formyl-L-methionyl-[peptide] + H2O = N-terminal L-methionyl-[peptide] + formate</text>
        <dbReference type="Rhea" id="RHEA:24420"/>
        <dbReference type="Rhea" id="RHEA-COMP:10639"/>
        <dbReference type="Rhea" id="RHEA-COMP:10640"/>
        <dbReference type="ChEBI" id="CHEBI:15377"/>
        <dbReference type="ChEBI" id="CHEBI:15740"/>
        <dbReference type="ChEBI" id="CHEBI:49298"/>
        <dbReference type="ChEBI" id="CHEBI:64731"/>
        <dbReference type="EC" id="3.5.1.88"/>
    </reaction>
</comment>
<comment type="cofactor">
    <cofactor evidence="2">
        <name>Fe(2+)</name>
        <dbReference type="ChEBI" id="CHEBI:29033"/>
    </cofactor>
    <text evidence="2">Binds 1 Fe(2+) ion.</text>
</comment>
<reference evidence="3" key="1">
    <citation type="submission" date="2010-05" db="EMBL/GenBank/DDBJ databases">
        <title>The draft genome of Desulfonatronospira thiodismutans ASO3-1.</title>
        <authorList>
            <consortium name="US DOE Joint Genome Institute (JGI-PGF)"/>
            <person name="Lucas S."/>
            <person name="Copeland A."/>
            <person name="Lapidus A."/>
            <person name="Cheng J.-F."/>
            <person name="Bruce D."/>
            <person name="Goodwin L."/>
            <person name="Pitluck S."/>
            <person name="Chertkov O."/>
            <person name="Brettin T."/>
            <person name="Detter J.C."/>
            <person name="Han C."/>
            <person name="Land M.L."/>
            <person name="Hauser L."/>
            <person name="Kyrpides N."/>
            <person name="Mikhailova N."/>
            <person name="Muyzer G."/>
            <person name="Woyke T."/>
        </authorList>
    </citation>
    <scope>NUCLEOTIDE SEQUENCE [LARGE SCALE GENOMIC DNA]</scope>
    <source>
        <strain evidence="3">ASO3-1</strain>
    </source>
</reference>
<evidence type="ECO:0000256" key="1">
    <source>
        <dbReference type="ARBA" id="ARBA00010759"/>
    </source>
</evidence>
<dbReference type="Gene3D" id="3.90.45.10">
    <property type="entry name" value="Peptide deformylase"/>
    <property type="match status" value="1"/>
</dbReference>
<keyword evidence="2" id="KW-0408">Iron</keyword>
<dbReference type="NCBIfam" id="TIGR00079">
    <property type="entry name" value="pept_deformyl"/>
    <property type="match status" value="1"/>
</dbReference>
<dbReference type="SUPFAM" id="SSF56420">
    <property type="entry name" value="Peptide deformylase"/>
    <property type="match status" value="1"/>
</dbReference>
<dbReference type="PANTHER" id="PTHR10458">
    <property type="entry name" value="PEPTIDE DEFORMYLASE"/>
    <property type="match status" value="1"/>
</dbReference>
<dbReference type="HAMAP" id="MF_00163">
    <property type="entry name" value="Pep_deformylase"/>
    <property type="match status" value="1"/>
</dbReference>
<evidence type="ECO:0000256" key="2">
    <source>
        <dbReference type="HAMAP-Rule" id="MF_00163"/>
    </source>
</evidence>
<feature type="binding site" evidence="2">
    <location>
        <position position="134"/>
    </location>
    <ligand>
        <name>Fe cation</name>
        <dbReference type="ChEBI" id="CHEBI:24875"/>
    </ligand>
</feature>
<keyword evidence="2 3" id="KW-0378">Hydrolase</keyword>
<dbReference type="Pfam" id="PF01327">
    <property type="entry name" value="Pep_deformylase"/>
    <property type="match status" value="1"/>
</dbReference>